<dbReference type="InterPro" id="IPR002347">
    <property type="entry name" value="SDR_fam"/>
</dbReference>
<reference evidence="3 4" key="1">
    <citation type="submission" date="2018-11" db="EMBL/GenBank/DDBJ databases">
        <title>Sequencing the genomes of 1000 actinobacteria strains.</title>
        <authorList>
            <person name="Klenk H.-P."/>
        </authorList>
    </citation>
    <scope>NUCLEOTIDE SEQUENCE [LARGE SCALE GENOMIC DNA]</scope>
    <source>
        <strain evidence="3 4">DSM 44254</strain>
    </source>
</reference>
<evidence type="ECO:0000256" key="2">
    <source>
        <dbReference type="ARBA" id="ARBA00023002"/>
    </source>
</evidence>
<dbReference type="Proteomes" id="UP000272400">
    <property type="component" value="Unassembled WGS sequence"/>
</dbReference>
<name>A0A3N1D3N4_9ACTN</name>
<dbReference type="InterPro" id="IPR036291">
    <property type="entry name" value="NAD(P)-bd_dom_sf"/>
</dbReference>
<dbReference type="Pfam" id="PF13561">
    <property type="entry name" value="adh_short_C2"/>
    <property type="match status" value="1"/>
</dbReference>
<dbReference type="CDD" id="cd05233">
    <property type="entry name" value="SDR_c"/>
    <property type="match status" value="1"/>
</dbReference>
<dbReference type="GO" id="GO:0016491">
    <property type="term" value="F:oxidoreductase activity"/>
    <property type="evidence" value="ECO:0007669"/>
    <property type="project" value="UniProtKB-KW"/>
</dbReference>
<dbReference type="AlphaFoldDB" id="A0A3N1D3N4"/>
<dbReference type="SUPFAM" id="SSF51735">
    <property type="entry name" value="NAD(P)-binding Rossmann-fold domains"/>
    <property type="match status" value="1"/>
</dbReference>
<evidence type="ECO:0000256" key="1">
    <source>
        <dbReference type="ARBA" id="ARBA00006484"/>
    </source>
</evidence>
<keyword evidence="4" id="KW-1185">Reference proteome</keyword>
<keyword evidence="2" id="KW-0560">Oxidoreductase</keyword>
<comment type="caution">
    <text evidence="3">The sequence shown here is derived from an EMBL/GenBank/DDBJ whole genome shotgun (WGS) entry which is preliminary data.</text>
</comment>
<dbReference type="EMBL" id="RJKE01000001">
    <property type="protein sequence ID" value="ROO88147.1"/>
    <property type="molecule type" value="Genomic_DNA"/>
</dbReference>
<evidence type="ECO:0000313" key="4">
    <source>
        <dbReference type="Proteomes" id="UP000272400"/>
    </source>
</evidence>
<proteinExistence type="inferred from homology"/>
<protein>
    <submittedName>
        <fullName evidence="3">NAD(P)-dependent dehydrogenase (Short-subunit alcohol dehydrogenase family)</fullName>
    </submittedName>
</protein>
<gene>
    <name evidence="3" type="ORF">EDD29_5807</name>
</gene>
<comment type="similarity">
    <text evidence="1">Belongs to the short-chain dehydrogenases/reductases (SDR) family.</text>
</comment>
<dbReference type="PANTHER" id="PTHR43477">
    <property type="entry name" value="DIHYDROANTICAPSIN 7-DEHYDROGENASE"/>
    <property type="match status" value="1"/>
</dbReference>
<evidence type="ECO:0000313" key="3">
    <source>
        <dbReference type="EMBL" id="ROO88147.1"/>
    </source>
</evidence>
<dbReference type="Gene3D" id="3.40.50.720">
    <property type="entry name" value="NAD(P)-binding Rossmann-like Domain"/>
    <property type="match status" value="1"/>
</dbReference>
<dbReference type="InterPro" id="IPR051122">
    <property type="entry name" value="SDR_DHRS6-like"/>
</dbReference>
<organism evidence="3 4">
    <name type="scientific">Actinocorallia herbida</name>
    <dbReference type="NCBI Taxonomy" id="58109"/>
    <lineage>
        <taxon>Bacteria</taxon>
        <taxon>Bacillati</taxon>
        <taxon>Actinomycetota</taxon>
        <taxon>Actinomycetes</taxon>
        <taxon>Streptosporangiales</taxon>
        <taxon>Thermomonosporaceae</taxon>
        <taxon>Actinocorallia</taxon>
    </lineage>
</organism>
<accession>A0A3N1D3N4</accession>
<dbReference type="PANTHER" id="PTHR43477:SF1">
    <property type="entry name" value="DIHYDROANTICAPSIN 7-DEHYDROGENASE"/>
    <property type="match status" value="1"/>
</dbReference>
<dbReference type="PRINTS" id="PR00081">
    <property type="entry name" value="GDHRDH"/>
</dbReference>
<sequence>MSVTALAPAPVRSPLPDGLAGSTVVVLGGTSGIGLAAGRLLHGVGARVVLVGRDRNRLDSAVAEVSAGDAAGTVLGATADAADEDAVRAVFDLAGRVDHVLLTAGSLTGGGPLETLTAESVRAAFDGRVWAALAAARVAAERLPAGGSITLTSGLFTIRPIPGVSGAAAAIGGVETLAPALAVELAPRRLRVNAVRYGSFDTPLMRTLGGLPTDEAIAAAGSTTPLGRYGTPEEAAAAAILLMSNTYITGQILTIDGAQSLA</sequence>
<dbReference type="RefSeq" id="WP_211359966.1">
    <property type="nucleotide sequence ID" value="NZ_RJKE01000001.1"/>
</dbReference>